<evidence type="ECO:0000313" key="3">
    <source>
        <dbReference type="WBParaSite" id="jg6048.2"/>
    </source>
</evidence>
<reference evidence="3" key="1">
    <citation type="submission" date="2022-11" db="UniProtKB">
        <authorList>
            <consortium name="WormBaseParasite"/>
        </authorList>
    </citation>
    <scope>IDENTIFICATION</scope>
</reference>
<evidence type="ECO:0000313" key="2">
    <source>
        <dbReference type="Proteomes" id="UP000887574"/>
    </source>
</evidence>
<dbReference type="Proteomes" id="UP000887574">
    <property type="component" value="Unplaced"/>
</dbReference>
<dbReference type="AlphaFoldDB" id="A0A915EHC4"/>
<sequence length="571" mass="63929">MYQHPRKFERLNQGAQMQNYRKEPNYQQSKPFFLSFFFSFLYLIENGQRLINPVSCPIQLQHNRRFDQGSLLKPASRVSQKVDVVVPVAKVRTKVLVDVNSISLEDRIVEDEKKPRGSVSDEALYVGLPPVGYAHEVEEVLSVKSAIQSSGTKGGFGSFRRGKPTPIADSANSSKSLALDEKASGCFVYENEFSSNHIKSRTGFNCSSAGGQIARIMEKEKEQSYKAVISQFDDDLSWGAVTKSSSSINHLLLDRLLENFETRFEKKLSVNVQSIEENSRSKFIEVKDEMVNIRNSQKDQQLVIDKLTASSESNGNKLDSLTETQQNLLMILKSWIKNLMFWAIHLKHFASISIMCLPQSRQSSVGLPEALENFTSEDKDSSEGLQSAEMFAKERREEIFSRKLSLVQDNQVESVEVAKTNFRRPNNFSNSMPVHKGPMTDSRQVRGRDGSVLPVVKDHSPAPKCPLDQLVDLADQAFFQSKLIAIDCKSTEIMVAKESSNPGVDLKPVDCKSAEIMVDKEPNHPTSQFGRVQRISAVSNTVKRTPVVIEVAPSDVNINPAALCDVPNFRA</sequence>
<accession>A0A915EHC4</accession>
<protein>
    <submittedName>
        <fullName evidence="3">Uncharacterized protein</fullName>
    </submittedName>
</protein>
<evidence type="ECO:0000256" key="1">
    <source>
        <dbReference type="SAM" id="MobiDB-lite"/>
    </source>
</evidence>
<keyword evidence="2" id="KW-1185">Reference proteome</keyword>
<feature type="region of interest" description="Disordered" evidence="1">
    <location>
        <begin position="426"/>
        <end position="446"/>
    </location>
</feature>
<name>A0A915EHC4_9BILA</name>
<dbReference type="WBParaSite" id="jg6048.2">
    <property type="protein sequence ID" value="jg6048.2"/>
    <property type="gene ID" value="jg6048"/>
</dbReference>
<organism evidence="2 3">
    <name type="scientific">Ditylenchus dipsaci</name>
    <dbReference type="NCBI Taxonomy" id="166011"/>
    <lineage>
        <taxon>Eukaryota</taxon>
        <taxon>Metazoa</taxon>
        <taxon>Ecdysozoa</taxon>
        <taxon>Nematoda</taxon>
        <taxon>Chromadorea</taxon>
        <taxon>Rhabditida</taxon>
        <taxon>Tylenchina</taxon>
        <taxon>Tylenchomorpha</taxon>
        <taxon>Sphaerularioidea</taxon>
        <taxon>Anguinidae</taxon>
        <taxon>Anguininae</taxon>
        <taxon>Ditylenchus</taxon>
    </lineage>
</organism>
<proteinExistence type="predicted"/>